<dbReference type="Proteomes" id="UP000036681">
    <property type="component" value="Unplaced"/>
</dbReference>
<dbReference type="AlphaFoldDB" id="A0A0M3IXS3"/>
<protein>
    <submittedName>
        <fullName evidence="2">Uncharacterized protein</fullName>
    </submittedName>
</protein>
<reference evidence="2" key="1">
    <citation type="submission" date="2017-02" db="UniProtKB">
        <authorList>
            <consortium name="WormBaseParasite"/>
        </authorList>
    </citation>
    <scope>IDENTIFICATION</scope>
</reference>
<evidence type="ECO:0000313" key="1">
    <source>
        <dbReference type="Proteomes" id="UP000036681"/>
    </source>
</evidence>
<accession>A0A0M3IXS3</accession>
<keyword evidence="1" id="KW-1185">Reference proteome</keyword>
<sequence>MNLEYPSIFGAYRAYLSDIRRINICISIRVHKCV</sequence>
<evidence type="ECO:0000313" key="2">
    <source>
        <dbReference type="WBParaSite" id="ALUE_0002355101-mRNA-1"/>
    </source>
</evidence>
<dbReference type="WBParaSite" id="ALUE_0002355101-mRNA-1">
    <property type="protein sequence ID" value="ALUE_0002355101-mRNA-1"/>
    <property type="gene ID" value="ALUE_0002355101"/>
</dbReference>
<proteinExistence type="predicted"/>
<organism evidence="1 2">
    <name type="scientific">Ascaris lumbricoides</name>
    <name type="common">Giant roundworm</name>
    <dbReference type="NCBI Taxonomy" id="6252"/>
    <lineage>
        <taxon>Eukaryota</taxon>
        <taxon>Metazoa</taxon>
        <taxon>Ecdysozoa</taxon>
        <taxon>Nematoda</taxon>
        <taxon>Chromadorea</taxon>
        <taxon>Rhabditida</taxon>
        <taxon>Spirurina</taxon>
        <taxon>Ascaridomorpha</taxon>
        <taxon>Ascaridoidea</taxon>
        <taxon>Ascarididae</taxon>
        <taxon>Ascaris</taxon>
    </lineage>
</organism>
<name>A0A0M3IXS3_ASCLU</name>